<dbReference type="AlphaFoldDB" id="A0A1M5HZZ5"/>
<dbReference type="EMBL" id="FQVT01000006">
    <property type="protein sequence ID" value="SHG21588.1"/>
    <property type="molecule type" value="Genomic_DNA"/>
</dbReference>
<dbReference type="Pfam" id="PF02518">
    <property type="entry name" value="HATPase_c"/>
    <property type="match status" value="1"/>
</dbReference>
<proteinExistence type="predicted"/>
<protein>
    <submittedName>
        <fullName evidence="4">Uncharacterized protein</fullName>
    </submittedName>
</protein>
<keyword evidence="5" id="KW-1185">Reference proteome</keyword>
<evidence type="ECO:0000259" key="3">
    <source>
        <dbReference type="Pfam" id="PF06580"/>
    </source>
</evidence>
<dbReference type="InterPro" id="IPR010559">
    <property type="entry name" value="Sig_transdc_His_kin_internal"/>
</dbReference>
<evidence type="ECO:0000313" key="5">
    <source>
        <dbReference type="Proteomes" id="UP000183945"/>
    </source>
</evidence>
<feature type="transmembrane region" description="Helical" evidence="1">
    <location>
        <begin position="85"/>
        <end position="107"/>
    </location>
</feature>
<reference evidence="5" key="1">
    <citation type="submission" date="2016-11" db="EMBL/GenBank/DDBJ databases">
        <authorList>
            <person name="Varghese N."/>
            <person name="Submissions S."/>
        </authorList>
    </citation>
    <scope>NUCLEOTIDE SEQUENCE [LARGE SCALE GENOMIC DNA]</scope>
    <source>
        <strain evidence="5">DSM 24579</strain>
    </source>
</reference>
<evidence type="ECO:0000256" key="1">
    <source>
        <dbReference type="SAM" id="Phobius"/>
    </source>
</evidence>
<dbReference type="InterPro" id="IPR003594">
    <property type="entry name" value="HATPase_dom"/>
</dbReference>
<keyword evidence="1" id="KW-0812">Transmembrane</keyword>
<feature type="transmembrane region" description="Helical" evidence="1">
    <location>
        <begin position="12"/>
        <end position="32"/>
    </location>
</feature>
<name>A0A1M5HZZ5_SALEC</name>
<feature type="domain" description="Signal transduction histidine kinase internal region" evidence="3">
    <location>
        <begin position="176"/>
        <end position="254"/>
    </location>
</feature>
<evidence type="ECO:0000259" key="2">
    <source>
        <dbReference type="Pfam" id="PF02518"/>
    </source>
</evidence>
<feature type="domain" description="Histidine kinase/HSP90-like ATPase" evidence="2">
    <location>
        <begin position="272"/>
        <end position="366"/>
    </location>
</feature>
<dbReference type="PANTHER" id="PTHR34220">
    <property type="entry name" value="SENSOR HISTIDINE KINASE YPDA"/>
    <property type="match status" value="1"/>
</dbReference>
<sequence length="370" mass="43730">MKFLAFKKKYIDVKLILLLAGFYTLFNLVYFLKLAYIRAYASKEVLTPWSDIIFHNLIYDWFIVVIYMSLIAVSTKRLLNKRYSWYKIFLLHTLFSILIGFVIRFVFDVQGILFGRMKFSEYSFKASIDRMMYVIELNFLIYFAMIFIIYTYYYLKQVKEAEIQRSQLESQLSNTRMKMLSSQLQPHFLFNTLNSISALVDIDTKKAQNTIADLSDLLREILYSGENYKVSLSKEIRMLDYYLNILNLRFSDHLKLKKHIDSKLLDRLVPALILQPLIENSVKHGYSYRHTTLVINISILKKNKFLILKVANDGKHLPQEKLNIFEKGVGLKNIRDRLFTLYGEKAKIIIRNRKEKGVETIIKIPISQTH</sequence>
<dbReference type="Pfam" id="PF06580">
    <property type="entry name" value="His_kinase"/>
    <property type="match status" value="1"/>
</dbReference>
<feature type="transmembrane region" description="Helical" evidence="1">
    <location>
        <begin position="131"/>
        <end position="155"/>
    </location>
</feature>
<dbReference type="OrthoDB" id="9809908at2"/>
<organism evidence="4 5">
    <name type="scientific">Salegentibacter echinorum</name>
    <dbReference type="NCBI Taxonomy" id="1073325"/>
    <lineage>
        <taxon>Bacteria</taxon>
        <taxon>Pseudomonadati</taxon>
        <taxon>Bacteroidota</taxon>
        <taxon>Flavobacteriia</taxon>
        <taxon>Flavobacteriales</taxon>
        <taxon>Flavobacteriaceae</taxon>
        <taxon>Salegentibacter</taxon>
    </lineage>
</organism>
<dbReference type="GO" id="GO:0016020">
    <property type="term" value="C:membrane"/>
    <property type="evidence" value="ECO:0007669"/>
    <property type="project" value="InterPro"/>
</dbReference>
<feature type="transmembrane region" description="Helical" evidence="1">
    <location>
        <begin position="52"/>
        <end position="73"/>
    </location>
</feature>
<dbReference type="InterPro" id="IPR036890">
    <property type="entry name" value="HATPase_C_sf"/>
</dbReference>
<dbReference type="Proteomes" id="UP000183945">
    <property type="component" value="Unassembled WGS sequence"/>
</dbReference>
<dbReference type="RefSeq" id="WP_072879745.1">
    <property type="nucleotide sequence ID" value="NZ_FQVT01000006.1"/>
</dbReference>
<dbReference type="Gene3D" id="3.30.565.10">
    <property type="entry name" value="Histidine kinase-like ATPase, C-terminal domain"/>
    <property type="match status" value="1"/>
</dbReference>
<dbReference type="SUPFAM" id="SSF55874">
    <property type="entry name" value="ATPase domain of HSP90 chaperone/DNA topoisomerase II/histidine kinase"/>
    <property type="match status" value="1"/>
</dbReference>
<dbReference type="STRING" id="1073325.SAMN05444483_10683"/>
<dbReference type="GO" id="GO:0000155">
    <property type="term" value="F:phosphorelay sensor kinase activity"/>
    <property type="evidence" value="ECO:0007669"/>
    <property type="project" value="InterPro"/>
</dbReference>
<keyword evidence="1" id="KW-1133">Transmembrane helix</keyword>
<accession>A0A1M5HZZ5</accession>
<dbReference type="PANTHER" id="PTHR34220:SF9">
    <property type="entry name" value="SIGNAL TRANSDUCTION HISTIDINE KINASE INTERNAL REGION DOMAIN-CONTAINING PROTEIN"/>
    <property type="match status" value="1"/>
</dbReference>
<evidence type="ECO:0000313" key="4">
    <source>
        <dbReference type="EMBL" id="SHG21588.1"/>
    </source>
</evidence>
<dbReference type="InterPro" id="IPR050640">
    <property type="entry name" value="Bact_2-comp_sensor_kinase"/>
</dbReference>
<gene>
    <name evidence="4" type="ORF">SAMN05444483_10683</name>
</gene>
<keyword evidence="1" id="KW-0472">Membrane</keyword>